<feature type="transmembrane region" description="Helical" evidence="7">
    <location>
        <begin position="735"/>
        <end position="756"/>
    </location>
</feature>
<feature type="transmembrane region" description="Helical" evidence="7">
    <location>
        <begin position="6"/>
        <end position="25"/>
    </location>
</feature>
<name>A0ABP0JKT6_9DINO</name>
<protein>
    <submittedName>
        <fullName evidence="9">Probable transport protein MmpL10</fullName>
    </submittedName>
</protein>
<accession>A0ABP0JKT6</accession>
<reference evidence="9 10" key="1">
    <citation type="submission" date="2024-02" db="EMBL/GenBank/DDBJ databases">
        <authorList>
            <person name="Chen Y."/>
            <person name="Shah S."/>
            <person name="Dougan E. K."/>
            <person name="Thang M."/>
            <person name="Chan C."/>
        </authorList>
    </citation>
    <scope>NUCLEOTIDE SEQUENCE [LARGE SCALE GENOMIC DNA]</scope>
</reference>
<feature type="transmembrane region" description="Helical" evidence="7">
    <location>
        <begin position="247"/>
        <end position="267"/>
    </location>
</feature>
<comment type="caution">
    <text evidence="9">The sequence shown here is derived from an EMBL/GenBank/DDBJ whole genome shotgun (WGS) entry which is preliminary data.</text>
</comment>
<feature type="transmembrane region" description="Helical" evidence="7">
    <location>
        <begin position="776"/>
        <end position="798"/>
    </location>
</feature>
<dbReference type="PANTHER" id="PTHR33406:SF6">
    <property type="entry name" value="MEMBRANE PROTEIN YDGH-RELATED"/>
    <property type="match status" value="1"/>
</dbReference>
<feature type="transmembrane region" description="Helical" evidence="7">
    <location>
        <begin position="708"/>
        <end position="728"/>
    </location>
</feature>
<feature type="transmembrane region" description="Helical" evidence="7">
    <location>
        <begin position="819"/>
        <end position="842"/>
    </location>
</feature>
<evidence type="ECO:0000256" key="6">
    <source>
        <dbReference type="ARBA" id="ARBA00023136"/>
    </source>
</evidence>
<evidence type="ECO:0000313" key="10">
    <source>
        <dbReference type="Proteomes" id="UP001642464"/>
    </source>
</evidence>
<dbReference type="InterPro" id="IPR004869">
    <property type="entry name" value="MMPL_dom"/>
</dbReference>
<comment type="subcellular location">
    <subcellularLocation>
        <location evidence="1">Cell membrane</location>
        <topology evidence="1">Multi-pass membrane protein</topology>
    </subcellularLocation>
</comment>
<keyword evidence="3" id="KW-1003">Cell membrane</keyword>
<dbReference type="Gene3D" id="1.20.1640.10">
    <property type="entry name" value="Multidrug efflux transporter AcrB transmembrane domain"/>
    <property type="match status" value="2"/>
</dbReference>
<keyword evidence="10" id="KW-1185">Reference proteome</keyword>
<feature type="transmembrane region" description="Helical" evidence="7">
    <location>
        <begin position="854"/>
        <end position="879"/>
    </location>
</feature>
<feature type="non-terminal residue" evidence="9">
    <location>
        <position position="1"/>
    </location>
</feature>
<sequence>VWRKVVVAVWAVVLVGGLALAPLFMRIGNDTMEAPKGTDAYVAQKSFEERFPNQAHEIPVIVLVECVEASACDDVRSQEMTAFYNALKNEVWTYNASENTVLSIESWYEFNGTALDTLKAGFVNKDNRTSFINIMARSSNTTTVRHNFVRFLETQVKALNLQPHMYDIGVTGFDALNSENLDASETQILKVDLVTIPMAISILWYMVGSWRLLGLAVLNMVTSIATSFALVTLLVDGFGAPQPEPTATALLQCVCIALGTDYCLFLLRRFRDELERGATTSHAIYIMMLRAGHVVLMSGVTILLVMLAFVLIPTEAIRMDGVCCAVGIGGCMLVCLTLTPAMLYLAPDFFTHGIVDAPGSPTNTDKETACTALPRPGRCRPWSTCCERGEGAAFGSLDAEDEGTSIEDAQELRRQESALGERDMARDLLVAGPNTMLAEANPDAILEHYTSMEETSAVQPMYQTFRFRLTEFLTTFPNNVIAIVLLYLMVLPLALQILRLDVNQDILHVLPRGSQAAARLHRMYDEFPGGTFAPYYVLVNVPRRQGSSVWNPEIFHLVQQVSRRIVAETACTDAGLTSPAFVAGRQVSFLESELLLDFYKSDLCSLELINHLFSEECMEAAEYTYLWEHAVNPKHDSLLINIVVPFFPFDSKSKVFISRVEDVLGEEESKFNARSKASPEFDDGQTVQLFLNGFQVGPNAIQRQVFGVYPTLCAVTLGGVFLALGFLLRSYFVPLRLILTLFLPLGAVFGLAVLVYQDGILEWTGWASLSRQNGFFWSTPLLVITLVSGLCLDYDVLLISRIMEHRSGGYDIQAAIVKAVCETGGTIAAAGTIMFCAFGGLLLSEQAIIDHVGWLLSTSVLLDTFVVNTILVPALISVGDRFAWTPTKMPMHNLITLQAPEFPVSEVSSATVTSADSQQQQGDP</sequence>
<evidence type="ECO:0000313" key="9">
    <source>
        <dbReference type="EMBL" id="CAK9015042.1"/>
    </source>
</evidence>
<dbReference type="Pfam" id="PF03176">
    <property type="entry name" value="MMPL"/>
    <property type="match status" value="2"/>
</dbReference>
<feature type="transmembrane region" description="Helical" evidence="7">
    <location>
        <begin position="288"/>
        <end position="313"/>
    </location>
</feature>
<dbReference type="SUPFAM" id="SSF82866">
    <property type="entry name" value="Multidrug efflux transporter AcrB transmembrane domain"/>
    <property type="match status" value="2"/>
</dbReference>
<evidence type="ECO:0000256" key="3">
    <source>
        <dbReference type="ARBA" id="ARBA00022475"/>
    </source>
</evidence>
<dbReference type="InterPro" id="IPR050545">
    <property type="entry name" value="Mycobact_MmpL"/>
</dbReference>
<dbReference type="InterPro" id="IPR000731">
    <property type="entry name" value="SSD"/>
</dbReference>
<feature type="domain" description="SSD" evidence="8">
    <location>
        <begin position="216"/>
        <end position="345"/>
    </location>
</feature>
<evidence type="ECO:0000256" key="1">
    <source>
        <dbReference type="ARBA" id="ARBA00004651"/>
    </source>
</evidence>
<dbReference type="PANTHER" id="PTHR33406">
    <property type="entry name" value="MEMBRANE PROTEIN MJ1562-RELATED"/>
    <property type="match status" value="1"/>
</dbReference>
<organism evidence="9 10">
    <name type="scientific">Durusdinium trenchii</name>
    <dbReference type="NCBI Taxonomy" id="1381693"/>
    <lineage>
        <taxon>Eukaryota</taxon>
        <taxon>Sar</taxon>
        <taxon>Alveolata</taxon>
        <taxon>Dinophyceae</taxon>
        <taxon>Suessiales</taxon>
        <taxon>Symbiodiniaceae</taxon>
        <taxon>Durusdinium</taxon>
    </lineage>
</organism>
<gene>
    <name evidence="9" type="ORF">SCF082_LOCUS12584</name>
</gene>
<keyword evidence="6 7" id="KW-0472">Membrane</keyword>
<evidence type="ECO:0000256" key="2">
    <source>
        <dbReference type="ARBA" id="ARBA00010157"/>
    </source>
</evidence>
<feature type="transmembrane region" description="Helical" evidence="7">
    <location>
        <begin position="476"/>
        <end position="498"/>
    </location>
</feature>
<dbReference type="Proteomes" id="UP001642464">
    <property type="component" value="Unassembled WGS sequence"/>
</dbReference>
<evidence type="ECO:0000256" key="4">
    <source>
        <dbReference type="ARBA" id="ARBA00022692"/>
    </source>
</evidence>
<keyword evidence="5 7" id="KW-1133">Transmembrane helix</keyword>
<feature type="transmembrane region" description="Helical" evidence="7">
    <location>
        <begin position="325"/>
        <end position="346"/>
    </location>
</feature>
<feature type="transmembrane region" description="Helical" evidence="7">
    <location>
        <begin position="212"/>
        <end position="235"/>
    </location>
</feature>
<evidence type="ECO:0000256" key="7">
    <source>
        <dbReference type="SAM" id="Phobius"/>
    </source>
</evidence>
<keyword evidence="4 7" id="KW-0812">Transmembrane</keyword>
<proteinExistence type="inferred from homology"/>
<evidence type="ECO:0000256" key="5">
    <source>
        <dbReference type="ARBA" id="ARBA00022989"/>
    </source>
</evidence>
<dbReference type="PROSITE" id="PS50156">
    <property type="entry name" value="SSD"/>
    <property type="match status" value="1"/>
</dbReference>
<evidence type="ECO:0000259" key="8">
    <source>
        <dbReference type="PROSITE" id="PS50156"/>
    </source>
</evidence>
<comment type="similarity">
    <text evidence="2">Belongs to the resistance-nodulation-cell division (RND) (TC 2.A.6) family. MmpL subfamily.</text>
</comment>
<dbReference type="EMBL" id="CAXAMM010007689">
    <property type="protein sequence ID" value="CAK9015042.1"/>
    <property type="molecule type" value="Genomic_DNA"/>
</dbReference>